<dbReference type="Proteomes" id="UP000288361">
    <property type="component" value="Unassembled WGS sequence"/>
</dbReference>
<comment type="caution">
    <text evidence="10">The sequence shown here is derived from an EMBL/GenBank/DDBJ whole genome shotgun (WGS) entry which is preliminary data.</text>
</comment>
<dbReference type="InterPro" id="IPR001915">
    <property type="entry name" value="Peptidase_M48"/>
</dbReference>
<evidence type="ECO:0000256" key="6">
    <source>
        <dbReference type="RuleBase" id="RU003983"/>
    </source>
</evidence>
<keyword evidence="5 6" id="KW-0482">Metalloprotease</keyword>
<evidence type="ECO:0000256" key="1">
    <source>
        <dbReference type="ARBA" id="ARBA00022670"/>
    </source>
</evidence>
<dbReference type="GO" id="GO:0046872">
    <property type="term" value="F:metal ion binding"/>
    <property type="evidence" value="ECO:0007669"/>
    <property type="project" value="UniProtKB-KW"/>
</dbReference>
<evidence type="ECO:0000256" key="7">
    <source>
        <dbReference type="SAM" id="MobiDB-lite"/>
    </source>
</evidence>
<accession>A0A432YVG6</accession>
<evidence type="ECO:0000256" key="3">
    <source>
        <dbReference type="ARBA" id="ARBA00022801"/>
    </source>
</evidence>
<proteinExistence type="inferred from homology"/>
<organism evidence="10 11">
    <name type="scientific">Idiomarina piscisalsi</name>
    <dbReference type="NCBI Taxonomy" id="1096243"/>
    <lineage>
        <taxon>Bacteria</taxon>
        <taxon>Pseudomonadati</taxon>
        <taxon>Pseudomonadota</taxon>
        <taxon>Gammaproteobacteria</taxon>
        <taxon>Alteromonadales</taxon>
        <taxon>Idiomarinaceae</taxon>
        <taxon>Idiomarina</taxon>
    </lineage>
</organism>
<dbReference type="CDD" id="cd07331">
    <property type="entry name" value="M48C_Oma1_like"/>
    <property type="match status" value="1"/>
</dbReference>
<evidence type="ECO:0000256" key="2">
    <source>
        <dbReference type="ARBA" id="ARBA00022723"/>
    </source>
</evidence>
<keyword evidence="2" id="KW-0479">Metal-binding</keyword>
<evidence type="ECO:0000313" key="11">
    <source>
        <dbReference type="Proteomes" id="UP000288361"/>
    </source>
</evidence>
<dbReference type="EMBL" id="PIQA01000001">
    <property type="protein sequence ID" value="RUO67315.1"/>
    <property type="molecule type" value="Genomic_DNA"/>
</dbReference>
<reference evidence="10 11" key="1">
    <citation type="journal article" date="2011" name="Front. Microbiol.">
        <title>Genomic signatures of strain selection and enhancement in Bacillus atrophaeus var. globigii, a historical biowarfare simulant.</title>
        <authorList>
            <person name="Gibbons H.S."/>
            <person name="Broomall S.M."/>
            <person name="McNew L.A."/>
            <person name="Daligault H."/>
            <person name="Chapman C."/>
            <person name="Bruce D."/>
            <person name="Karavis M."/>
            <person name="Krepps M."/>
            <person name="McGregor P.A."/>
            <person name="Hong C."/>
            <person name="Park K.H."/>
            <person name="Akmal A."/>
            <person name="Feldman A."/>
            <person name="Lin J.S."/>
            <person name="Chang W.E."/>
            <person name="Higgs B.W."/>
            <person name="Demirev P."/>
            <person name="Lindquist J."/>
            <person name="Liem A."/>
            <person name="Fochler E."/>
            <person name="Read T.D."/>
            <person name="Tapia R."/>
            <person name="Johnson S."/>
            <person name="Bishop-Lilly K.A."/>
            <person name="Detter C."/>
            <person name="Han C."/>
            <person name="Sozhamannan S."/>
            <person name="Rosenzweig C.N."/>
            <person name="Skowronski E.W."/>
        </authorList>
    </citation>
    <scope>NUCLEOTIDE SEQUENCE [LARGE SCALE GENOMIC DNA]</scope>
    <source>
        <strain evidence="10 11">TPS4-2</strain>
    </source>
</reference>
<dbReference type="RefSeq" id="WP_126750999.1">
    <property type="nucleotide sequence ID" value="NZ_JBHUMT010000016.1"/>
</dbReference>
<feature type="domain" description="Peptidase M48" evidence="9">
    <location>
        <begin position="59"/>
        <end position="246"/>
    </location>
</feature>
<gene>
    <name evidence="10" type="ORF">CWI73_00120</name>
</gene>
<sequence length="278" mass="29797">MQLKTVLLGITAAVTLASCAQSPTGRSQLQLYPSSELNKMGAASYEEMRKEGKINQDEQVNAYVRCVTDALVETLPGDYAQMDWEVTVFDEPTVNAFALPGGYIGVYNGLLETAENQHQLAAVIGHEIGHVIAEHSNERISSNMLVGLGLQIGGVIASTQMDSDEAGLLMAALGIGAQVGVLLPYSRTHESESDELGLEYMADAGFQLDQAPELWRNMKAATGGSAPPELLSTHPNPDTRIQDLEAQIPSLQSRYQQAVAAGNTPNCQRPASLDKQAE</sequence>
<dbReference type="GO" id="GO:0016020">
    <property type="term" value="C:membrane"/>
    <property type="evidence" value="ECO:0007669"/>
    <property type="project" value="TreeGrafter"/>
</dbReference>
<dbReference type="Pfam" id="PF01435">
    <property type="entry name" value="Peptidase_M48"/>
    <property type="match status" value="1"/>
</dbReference>
<feature type="region of interest" description="Disordered" evidence="7">
    <location>
        <begin position="220"/>
        <end position="239"/>
    </location>
</feature>
<name>A0A432YVG6_9GAMM</name>
<protein>
    <submittedName>
        <fullName evidence="10">Peptidase</fullName>
    </submittedName>
</protein>
<feature type="signal peptide" evidence="8">
    <location>
        <begin position="1"/>
        <end position="20"/>
    </location>
</feature>
<dbReference type="AlphaFoldDB" id="A0A432YVG6"/>
<evidence type="ECO:0000313" key="10">
    <source>
        <dbReference type="EMBL" id="RUO67315.1"/>
    </source>
</evidence>
<feature type="chain" id="PRO_5019485697" evidence="8">
    <location>
        <begin position="21"/>
        <end position="278"/>
    </location>
</feature>
<dbReference type="GO" id="GO:0051603">
    <property type="term" value="P:proteolysis involved in protein catabolic process"/>
    <property type="evidence" value="ECO:0007669"/>
    <property type="project" value="TreeGrafter"/>
</dbReference>
<dbReference type="PROSITE" id="PS51257">
    <property type="entry name" value="PROKAR_LIPOPROTEIN"/>
    <property type="match status" value="1"/>
</dbReference>
<comment type="cofactor">
    <cofactor evidence="6">
        <name>Zn(2+)</name>
        <dbReference type="ChEBI" id="CHEBI:29105"/>
    </cofactor>
    <text evidence="6">Binds 1 zinc ion per subunit.</text>
</comment>
<dbReference type="PANTHER" id="PTHR22726">
    <property type="entry name" value="METALLOENDOPEPTIDASE OMA1"/>
    <property type="match status" value="1"/>
</dbReference>
<dbReference type="InterPro" id="IPR051156">
    <property type="entry name" value="Mito/Outer_Membr_Metalloprot"/>
</dbReference>
<evidence type="ECO:0000256" key="5">
    <source>
        <dbReference type="ARBA" id="ARBA00023049"/>
    </source>
</evidence>
<evidence type="ECO:0000256" key="8">
    <source>
        <dbReference type="SAM" id="SignalP"/>
    </source>
</evidence>
<comment type="similarity">
    <text evidence="6">Belongs to the peptidase M48 family.</text>
</comment>
<keyword evidence="4 6" id="KW-0862">Zinc</keyword>
<evidence type="ECO:0000259" key="9">
    <source>
        <dbReference type="Pfam" id="PF01435"/>
    </source>
</evidence>
<dbReference type="Gene3D" id="3.30.2010.10">
    <property type="entry name" value="Metalloproteases ('zincins'), catalytic domain"/>
    <property type="match status" value="1"/>
</dbReference>
<dbReference type="GO" id="GO:0004222">
    <property type="term" value="F:metalloendopeptidase activity"/>
    <property type="evidence" value="ECO:0007669"/>
    <property type="project" value="InterPro"/>
</dbReference>
<dbReference type="PANTHER" id="PTHR22726:SF24">
    <property type="entry name" value="M48 FAMILY METALLOPEPTIDASE"/>
    <property type="match status" value="1"/>
</dbReference>
<evidence type="ECO:0000256" key="4">
    <source>
        <dbReference type="ARBA" id="ARBA00022833"/>
    </source>
</evidence>
<keyword evidence="3 6" id="KW-0378">Hydrolase</keyword>
<keyword evidence="8" id="KW-0732">Signal</keyword>
<keyword evidence="1 6" id="KW-0645">Protease</keyword>